<evidence type="ECO:0000256" key="1">
    <source>
        <dbReference type="SAM" id="MobiDB-lite"/>
    </source>
</evidence>
<feature type="region of interest" description="Disordered" evidence="1">
    <location>
        <begin position="70"/>
        <end position="185"/>
    </location>
</feature>
<comment type="caution">
    <text evidence="2">The sequence shown here is derived from an EMBL/GenBank/DDBJ whole genome shotgun (WGS) entry which is preliminary data.</text>
</comment>
<feature type="compositionally biased region" description="Basic and acidic residues" evidence="1">
    <location>
        <begin position="26"/>
        <end position="47"/>
    </location>
</feature>
<organism evidence="2 3">
    <name type="scientific">Cotesia glomerata</name>
    <name type="common">Lepidopteran parasitic wasp</name>
    <name type="synonym">Apanteles glomeratus</name>
    <dbReference type="NCBI Taxonomy" id="32391"/>
    <lineage>
        <taxon>Eukaryota</taxon>
        <taxon>Metazoa</taxon>
        <taxon>Ecdysozoa</taxon>
        <taxon>Arthropoda</taxon>
        <taxon>Hexapoda</taxon>
        <taxon>Insecta</taxon>
        <taxon>Pterygota</taxon>
        <taxon>Neoptera</taxon>
        <taxon>Endopterygota</taxon>
        <taxon>Hymenoptera</taxon>
        <taxon>Apocrita</taxon>
        <taxon>Ichneumonoidea</taxon>
        <taxon>Braconidae</taxon>
        <taxon>Microgastrinae</taxon>
        <taxon>Cotesia</taxon>
    </lineage>
</organism>
<feature type="compositionally biased region" description="Acidic residues" evidence="1">
    <location>
        <begin position="172"/>
        <end position="185"/>
    </location>
</feature>
<feature type="compositionally biased region" description="Basic and acidic residues" evidence="1">
    <location>
        <begin position="100"/>
        <end position="115"/>
    </location>
</feature>
<feature type="compositionally biased region" description="Basic and acidic residues" evidence="1">
    <location>
        <begin position="156"/>
        <end position="171"/>
    </location>
</feature>
<protein>
    <submittedName>
        <fullName evidence="2">Uncharacterized protein</fullName>
    </submittedName>
</protein>
<feature type="compositionally biased region" description="Basic residues" evidence="1">
    <location>
        <begin position="144"/>
        <end position="155"/>
    </location>
</feature>
<dbReference type="Proteomes" id="UP000826195">
    <property type="component" value="Unassembled WGS sequence"/>
</dbReference>
<dbReference type="AlphaFoldDB" id="A0AAV7IL59"/>
<feature type="region of interest" description="Disordered" evidence="1">
    <location>
        <begin position="1"/>
        <end position="47"/>
    </location>
</feature>
<evidence type="ECO:0000313" key="3">
    <source>
        <dbReference type="Proteomes" id="UP000826195"/>
    </source>
</evidence>
<name>A0AAV7IL59_COTGL</name>
<reference evidence="2 3" key="1">
    <citation type="journal article" date="2021" name="J. Hered.">
        <title>A chromosome-level genome assembly of the parasitoid wasp, Cotesia glomerata (Hymenoptera: Braconidae).</title>
        <authorList>
            <person name="Pinto B.J."/>
            <person name="Weis J.J."/>
            <person name="Gamble T."/>
            <person name="Ode P.J."/>
            <person name="Paul R."/>
            <person name="Zaspel J.M."/>
        </authorList>
    </citation>
    <scope>NUCLEOTIDE SEQUENCE [LARGE SCALE GENOMIC DNA]</scope>
    <source>
        <strain evidence="2">CgM1</strain>
    </source>
</reference>
<proteinExistence type="predicted"/>
<feature type="compositionally biased region" description="Polar residues" evidence="1">
    <location>
        <begin position="298"/>
        <end position="318"/>
    </location>
</feature>
<keyword evidence="3" id="KW-1185">Reference proteome</keyword>
<sequence length="476" mass="54857">MRLQVVSEPAGKDGRLTHRALPTEARWSREEGERQEEEKKISEMEGVEDAAKAENLKILFETAQKAIQAYQEARKGEPSTPEIPPIEKNGALVSNEEEEKSNKEEDTSGKKRQESAGKSQANWKKKKNQNRGNRGGGRYQNRGGRGRYQNRGRQMRVKEAIKDAADEKMTEIEDEEEIKEVEEDEEGMKVSQILCLPTISEDKSIGLQSYKNFEYKKPAPNSSQQQGSMEHINVEKRCRKEEPLQAFTRYEMMSEELDNTKCIDNMVRSANEDCSEKDITVEVEDIVTHSCKMQKHSGNFDHTYSKSSDNKKQSSVTNDDIKENMIKQTENEPYYKEHITTRRILDFPWIEHELHEAFDNNHVGTCQGLFRDLQFLRSSDRGLLTQMFWQCKKCFKTASIWSESQKSTNCKSLNESAVLVDGAWSKRSYKNGRYDALSGFATNYWLAHRKGTFAEKEINTVQFVLLHQEIKRSSST</sequence>
<accession>A0AAV7IL59</accession>
<dbReference type="EMBL" id="JAHXZJ010001125">
    <property type="protein sequence ID" value="KAH0553286.1"/>
    <property type="molecule type" value="Genomic_DNA"/>
</dbReference>
<feature type="region of interest" description="Disordered" evidence="1">
    <location>
        <begin position="298"/>
        <end position="325"/>
    </location>
</feature>
<evidence type="ECO:0000313" key="2">
    <source>
        <dbReference type="EMBL" id="KAH0553286.1"/>
    </source>
</evidence>
<gene>
    <name evidence="2" type="ORF">KQX54_001168</name>
</gene>